<evidence type="ECO:0000256" key="9">
    <source>
        <dbReference type="HAMAP-Rule" id="MF_00161"/>
    </source>
</evidence>
<feature type="transmembrane region" description="Helical" evidence="9">
    <location>
        <begin position="160"/>
        <end position="181"/>
    </location>
</feature>
<reference evidence="11 12" key="1">
    <citation type="submission" date="2019-07" db="EMBL/GenBank/DDBJ databases">
        <title>Description of 53C-WASEF.</title>
        <authorList>
            <person name="Pitt A."/>
            <person name="Hahn M.W."/>
        </authorList>
    </citation>
    <scope>NUCLEOTIDE SEQUENCE [LARGE SCALE GENOMIC DNA]</scope>
    <source>
        <strain evidence="11 12">53C-WASEF</strain>
    </source>
</reference>
<keyword evidence="4 9" id="KW-0812">Transmembrane</keyword>
<evidence type="ECO:0000256" key="6">
    <source>
        <dbReference type="ARBA" id="ARBA00022801"/>
    </source>
</evidence>
<comment type="similarity">
    <text evidence="1 9 10">Belongs to the peptidase A8 family.</text>
</comment>
<keyword evidence="7 9" id="KW-1133">Transmembrane helix</keyword>
<accession>A0A556QMM1</accession>
<sequence length="189" mass="20859">MSPASITPPPDIQPTPTATPQVAVSRWERLHAYQLLWWLSLGVFVLDQLTKAWISATLPFPTYDPSDGAITVIDGFFYITHVGNTGAAWSLFAGQTTMLALLALITLGGIYYWRRALELKKRPIQFAFGLLCGGIIGNLVDRLIHGHVIDFLDFHFGDYVYPTFNVADAGICVGVVIYLIYSLRAPAQS</sequence>
<evidence type="ECO:0000313" key="11">
    <source>
        <dbReference type="EMBL" id="TSJ77842.1"/>
    </source>
</evidence>
<feature type="transmembrane region" description="Helical" evidence="9">
    <location>
        <begin position="35"/>
        <end position="54"/>
    </location>
</feature>
<dbReference type="HAMAP" id="MF_00161">
    <property type="entry name" value="LspA"/>
    <property type="match status" value="1"/>
</dbReference>
<protein>
    <recommendedName>
        <fullName evidence="9">Lipoprotein signal peptidase</fullName>
        <ecNumber evidence="9">3.4.23.36</ecNumber>
    </recommendedName>
    <alternativeName>
        <fullName evidence="9">Prolipoprotein signal peptidase</fullName>
    </alternativeName>
    <alternativeName>
        <fullName evidence="9">Signal peptidase II</fullName>
        <shortName evidence="9">SPase II</shortName>
    </alternativeName>
</protein>
<keyword evidence="6 9" id="KW-0378">Hydrolase</keyword>
<evidence type="ECO:0000256" key="10">
    <source>
        <dbReference type="RuleBase" id="RU004181"/>
    </source>
</evidence>
<evidence type="ECO:0000256" key="4">
    <source>
        <dbReference type="ARBA" id="ARBA00022692"/>
    </source>
</evidence>
<comment type="pathway">
    <text evidence="9">Protein modification; lipoprotein biosynthesis (signal peptide cleavage).</text>
</comment>
<comment type="catalytic activity">
    <reaction evidence="9">
        <text>Release of signal peptides from bacterial membrane prolipoproteins. Hydrolyzes -Xaa-Yaa-Zaa-|-(S,diacylglyceryl)Cys-, in which Xaa is hydrophobic (preferably Leu), and Yaa (Ala or Ser) and Zaa (Gly or Ala) have small, neutral side chains.</text>
        <dbReference type="EC" id="3.4.23.36"/>
    </reaction>
</comment>
<dbReference type="OrthoDB" id="9810259at2"/>
<evidence type="ECO:0000256" key="5">
    <source>
        <dbReference type="ARBA" id="ARBA00022750"/>
    </source>
</evidence>
<dbReference type="EC" id="3.4.23.36" evidence="9"/>
<dbReference type="Pfam" id="PF01252">
    <property type="entry name" value="Peptidase_A8"/>
    <property type="match status" value="1"/>
</dbReference>
<keyword evidence="3 9" id="KW-0645">Protease</keyword>
<keyword evidence="2 9" id="KW-1003">Cell membrane</keyword>
<evidence type="ECO:0000256" key="3">
    <source>
        <dbReference type="ARBA" id="ARBA00022670"/>
    </source>
</evidence>
<feature type="transmembrane region" description="Helical" evidence="9">
    <location>
        <begin position="124"/>
        <end position="140"/>
    </location>
</feature>
<dbReference type="EMBL" id="VMBG01000001">
    <property type="protein sequence ID" value="TSJ77842.1"/>
    <property type="molecule type" value="Genomic_DNA"/>
</dbReference>
<feature type="active site" evidence="9">
    <location>
        <position position="168"/>
    </location>
</feature>
<keyword evidence="12" id="KW-1185">Reference proteome</keyword>
<dbReference type="Proteomes" id="UP000315648">
    <property type="component" value="Unassembled WGS sequence"/>
</dbReference>
<dbReference type="InterPro" id="IPR001872">
    <property type="entry name" value="Peptidase_A8"/>
</dbReference>
<dbReference type="RefSeq" id="WP_144228184.1">
    <property type="nucleotide sequence ID" value="NZ_CBCRVV010000001.1"/>
</dbReference>
<dbReference type="PRINTS" id="PR00781">
    <property type="entry name" value="LIPOSIGPTASE"/>
</dbReference>
<dbReference type="GO" id="GO:0006508">
    <property type="term" value="P:proteolysis"/>
    <property type="evidence" value="ECO:0007669"/>
    <property type="project" value="UniProtKB-KW"/>
</dbReference>
<evidence type="ECO:0000313" key="12">
    <source>
        <dbReference type="Proteomes" id="UP000315648"/>
    </source>
</evidence>
<dbReference type="PANTHER" id="PTHR33695:SF1">
    <property type="entry name" value="LIPOPROTEIN SIGNAL PEPTIDASE"/>
    <property type="match status" value="1"/>
</dbReference>
<comment type="subcellular location">
    <subcellularLocation>
        <location evidence="9">Cell membrane</location>
        <topology evidence="9">Multi-pass membrane protein</topology>
    </subcellularLocation>
</comment>
<keyword evidence="8 9" id="KW-0472">Membrane</keyword>
<comment type="caution">
    <text evidence="11">The sequence shown here is derived from an EMBL/GenBank/DDBJ whole genome shotgun (WGS) entry which is preliminary data.</text>
</comment>
<dbReference type="NCBIfam" id="TIGR00077">
    <property type="entry name" value="lspA"/>
    <property type="match status" value="1"/>
</dbReference>
<dbReference type="GO" id="GO:0005886">
    <property type="term" value="C:plasma membrane"/>
    <property type="evidence" value="ECO:0007669"/>
    <property type="project" value="UniProtKB-SubCell"/>
</dbReference>
<dbReference type="UniPathway" id="UPA00665"/>
<evidence type="ECO:0000256" key="8">
    <source>
        <dbReference type="ARBA" id="ARBA00023136"/>
    </source>
</evidence>
<evidence type="ECO:0000256" key="2">
    <source>
        <dbReference type="ARBA" id="ARBA00022475"/>
    </source>
</evidence>
<evidence type="ECO:0000256" key="1">
    <source>
        <dbReference type="ARBA" id="ARBA00006139"/>
    </source>
</evidence>
<gene>
    <name evidence="9 11" type="primary">lspA</name>
    <name evidence="11" type="ORF">FPL22_00615</name>
</gene>
<proteinExistence type="inferred from homology"/>
<organism evidence="11 12">
    <name type="scientific">Rariglobus hedericola</name>
    <dbReference type="NCBI Taxonomy" id="2597822"/>
    <lineage>
        <taxon>Bacteria</taxon>
        <taxon>Pseudomonadati</taxon>
        <taxon>Verrucomicrobiota</taxon>
        <taxon>Opitutia</taxon>
        <taxon>Opitutales</taxon>
        <taxon>Opitutaceae</taxon>
        <taxon>Rariglobus</taxon>
    </lineage>
</organism>
<dbReference type="GO" id="GO:0004190">
    <property type="term" value="F:aspartic-type endopeptidase activity"/>
    <property type="evidence" value="ECO:0007669"/>
    <property type="project" value="UniProtKB-UniRule"/>
</dbReference>
<dbReference type="AlphaFoldDB" id="A0A556QMM1"/>
<name>A0A556QMM1_9BACT</name>
<dbReference type="PANTHER" id="PTHR33695">
    <property type="entry name" value="LIPOPROTEIN SIGNAL PEPTIDASE"/>
    <property type="match status" value="1"/>
</dbReference>
<feature type="active site" evidence="9">
    <location>
        <position position="150"/>
    </location>
</feature>
<evidence type="ECO:0000256" key="7">
    <source>
        <dbReference type="ARBA" id="ARBA00022989"/>
    </source>
</evidence>
<comment type="function">
    <text evidence="9">This protein specifically catalyzes the removal of signal peptides from prolipoproteins.</text>
</comment>
<feature type="transmembrane region" description="Helical" evidence="9">
    <location>
        <begin position="87"/>
        <end position="112"/>
    </location>
</feature>
<keyword evidence="5 9" id="KW-0064">Aspartyl protease</keyword>